<dbReference type="Gene3D" id="3.30.559.10">
    <property type="entry name" value="Chloramphenicol acetyltransferase-like domain"/>
    <property type="match status" value="1"/>
</dbReference>
<dbReference type="Gene3D" id="3.30.559.30">
    <property type="entry name" value="Nonribosomal peptide synthetase, condensation domain"/>
    <property type="match status" value="1"/>
</dbReference>
<gene>
    <name evidence="5" type="ORF">G9272_38655</name>
</gene>
<reference evidence="5" key="1">
    <citation type="submission" date="2020-03" db="EMBL/GenBank/DDBJ databases">
        <title>Molecular networking-based the target discovery of potent antiproliferative macrolactams: 5/6/7/16 polycyclic ansamycins and glycosylated trienomycin from Streptomyces cacaoi subsp. asoensis.</title>
        <authorList>
            <person name="Liu L.-L."/>
        </authorList>
    </citation>
    <scope>NUCLEOTIDE SEQUENCE [LARGE SCALE GENOMIC DNA]</scope>
    <source>
        <strain evidence="5">H2S5</strain>
    </source>
</reference>
<dbReference type="GO" id="GO:0043041">
    <property type="term" value="P:amino acid activation for nonribosomal peptide biosynthetic process"/>
    <property type="evidence" value="ECO:0007669"/>
    <property type="project" value="TreeGrafter"/>
</dbReference>
<dbReference type="InterPro" id="IPR029058">
    <property type="entry name" value="AB_hydrolase_fold"/>
</dbReference>
<dbReference type="Proteomes" id="UP000502665">
    <property type="component" value="Chromosome"/>
</dbReference>
<evidence type="ECO:0000313" key="6">
    <source>
        <dbReference type="Proteomes" id="UP000502665"/>
    </source>
</evidence>
<dbReference type="AlphaFoldDB" id="A0A6M4X144"/>
<dbReference type="GO" id="GO:0008610">
    <property type="term" value="P:lipid biosynthetic process"/>
    <property type="evidence" value="ECO:0007669"/>
    <property type="project" value="UniProtKB-ARBA"/>
</dbReference>
<evidence type="ECO:0000313" key="5">
    <source>
        <dbReference type="EMBL" id="QJT05511.1"/>
    </source>
</evidence>
<dbReference type="InterPro" id="IPR020806">
    <property type="entry name" value="PKS_PP-bd"/>
</dbReference>
<dbReference type="EMBL" id="CP049838">
    <property type="protein sequence ID" value="QJT05511.1"/>
    <property type="molecule type" value="Genomic_DNA"/>
</dbReference>
<dbReference type="Gene3D" id="3.40.50.12780">
    <property type="entry name" value="N-terminal domain of ligase-like"/>
    <property type="match status" value="1"/>
</dbReference>
<keyword evidence="2" id="KW-0596">Phosphopantetheine</keyword>
<dbReference type="InterPro" id="IPR020845">
    <property type="entry name" value="AMP-binding_CS"/>
</dbReference>
<dbReference type="FunFam" id="2.30.38.10:FF:000001">
    <property type="entry name" value="Non-ribosomal peptide synthetase PvdI"/>
    <property type="match status" value="1"/>
</dbReference>
<dbReference type="GO" id="GO:0044550">
    <property type="term" value="P:secondary metabolite biosynthetic process"/>
    <property type="evidence" value="ECO:0007669"/>
    <property type="project" value="TreeGrafter"/>
</dbReference>
<dbReference type="SUPFAM" id="SSF52777">
    <property type="entry name" value="CoA-dependent acyltransferases"/>
    <property type="match status" value="2"/>
</dbReference>
<dbReference type="Pfam" id="PF00550">
    <property type="entry name" value="PP-binding"/>
    <property type="match status" value="1"/>
</dbReference>
<accession>A0A6M4X144</accession>
<dbReference type="PROSITE" id="PS50075">
    <property type="entry name" value="CARRIER"/>
    <property type="match status" value="1"/>
</dbReference>
<dbReference type="PANTHER" id="PTHR45527:SF1">
    <property type="entry name" value="FATTY ACID SYNTHASE"/>
    <property type="match status" value="1"/>
</dbReference>
<dbReference type="Gene3D" id="3.30.300.30">
    <property type="match status" value="1"/>
</dbReference>
<dbReference type="InterPro" id="IPR025110">
    <property type="entry name" value="AMP-bd_C"/>
</dbReference>
<dbReference type="InterPro" id="IPR023213">
    <property type="entry name" value="CAT-like_dom_sf"/>
</dbReference>
<dbReference type="GO" id="GO:0003824">
    <property type="term" value="F:catalytic activity"/>
    <property type="evidence" value="ECO:0007669"/>
    <property type="project" value="InterPro"/>
</dbReference>
<dbReference type="InterPro" id="IPR009081">
    <property type="entry name" value="PP-bd_ACP"/>
</dbReference>
<dbReference type="Pfam" id="PF00501">
    <property type="entry name" value="AMP-binding"/>
    <property type="match status" value="1"/>
</dbReference>
<evidence type="ECO:0000256" key="2">
    <source>
        <dbReference type="ARBA" id="ARBA00022450"/>
    </source>
</evidence>
<dbReference type="GO" id="GO:0031177">
    <property type="term" value="F:phosphopantetheine binding"/>
    <property type="evidence" value="ECO:0007669"/>
    <property type="project" value="InterPro"/>
</dbReference>
<dbReference type="InterPro" id="IPR010071">
    <property type="entry name" value="AA_adenyl_dom"/>
</dbReference>
<dbReference type="Pfam" id="PF13193">
    <property type="entry name" value="AMP-binding_C"/>
    <property type="match status" value="1"/>
</dbReference>
<dbReference type="PROSITE" id="PS00455">
    <property type="entry name" value="AMP_BINDING"/>
    <property type="match status" value="1"/>
</dbReference>
<sequence length="974" mass="102810">MARATLPAHVVTLVDVDGPLDGAALRQAVAELARRHPHLRSAPDAELPWRDIDLGTVDGPRRDAELDRLDAEEDEGPAVPLRLLLARLGPERHRLRLSSAPAAVDTQSHRVLIDELLTVYGGRNGDLPRVPSHADYAGWLAVQDREAADLVWSTHLAEAEPTLVGGRATPVRPGPVERVSGELPADVGSGLLRMAHEHGLAFETVAQGVFGILLGWLTGRDDVVVGVAARPRFLGIDIMAGRLAEPRPVVVRAPAGDALLDVFFRLADEQARLTGVLAPRAVDGIFDTLVSVDCGEPASVADIRVVAVEQRPQVPGALAFRVRGTGERLRLDLDFRPDLLERTDVERMLEALTRLFGAVEKDPTQRVGGVDLLSPAERRLMLREWNDTGTAAPPRTLSELLRRPVVRTPDATALRSADETLSFAELGRRADRLARLLADRGAEPGRLVALALPRSVDLVVAVLAVARTGAAFVPIDPGYPAERVAFMLEDAAPSLVCAYSTTALADLPQSLLLDRPEVRDAVCGGAETDLTEYPYPVPAQAEAAYVIYTSGTTGRPKGVVVPHAGLVDLATTMAEGMGLDGDSRLLQFASPSFDAFVAELLGAYHVGAALVIPPDVPLAGDALAEVITEYGVTRLLLPPVAAASVEPEQLAGVQGLMTAGEACSADLVARWSPGRRMVNAYGPTEVTVCATCSEPLTGAGTPSIGRPIAGASVYVLGKGLQPLPPGVPGELYVAGDGLARGYLGRPGLTAERFVADPFGPPGSRMYRTGDMVSWRPDGTLAFHGRVDDQVKLRGFRIELGEVETVLADCPGVVHAAAVVHGEDGERDVLVGYVTPQDGVTLDVADVREHASRFLPDYMVPAAVVVLDAFPVTPGGKLDRSALPAPRPAVSTSGGRAPRTPAEEVFCTIFGELLGVAPVDVDGNFFALGGDSMLAISVIQRARAAGFAVSPKEIINNPTVRALAAVATPTQGGGR</sequence>
<dbReference type="FunFam" id="3.30.300.30:FF:000010">
    <property type="entry name" value="Enterobactin synthetase component F"/>
    <property type="match status" value="1"/>
</dbReference>
<comment type="cofactor">
    <cofactor evidence="1">
        <name>pantetheine 4'-phosphate</name>
        <dbReference type="ChEBI" id="CHEBI:47942"/>
    </cofactor>
</comment>
<dbReference type="InterPro" id="IPR042099">
    <property type="entry name" value="ANL_N_sf"/>
</dbReference>
<dbReference type="InterPro" id="IPR045851">
    <property type="entry name" value="AMP-bd_C_sf"/>
</dbReference>
<proteinExistence type="predicted"/>
<keyword evidence="3" id="KW-0597">Phosphoprotein</keyword>
<dbReference type="RefSeq" id="WP_171400831.1">
    <property type="nucleotide sequence ID" value="NZ_CP049838.1"/>
</dbReference>
<evidence type="ECO:0000256" key="1">
    <source>
        <dbReference type="ARBA" id="ARBA00001957"/>
    </source>
</evidence>
<dbReference type="FunFam" id="3.40.50.980:FF:000001">
    <property type="entry name" value="Non-ribosomal peptide synthetase"/>
    <property type="match status" value="1"/>
</dbReference>
<dbReference type="SUPFAM" id="SSF56801">
    <property type="entry name" value="Acetyl-CoA synthetase-like"/>
    <property type="match status" value="1"/>
</dbReference>
<evidence type="ECO:0000259" key="4">
    <source>
        <dbReference type="PROSITE" id="PS50075"/>
    </source>
</evidence>
<dbReference type="GO" id="GO:0005737">
    <property type="term" value="C:cytoplasm"/>
    <property type="evidence" value="ECO:0007669"/>
    <property type="project" value="TreeGrafter"/>
</dbReference>
<evidence type="ECO:0000256" key="3">
    <source>
        <dbReference type="ARBA" id="ARBA00022553"/>
    </source>
</evidence>
<dbReference type="NCBIfam" id="TIGR01733">
    <property type="entry name" value="AA-adenyl-dom"/>
    <property type="match status" value="1"/>
</dbReference>
<dbReference type="SMART" id="SM00823">
    <property type="entry name" value="PKS_PP"/>
    <property type="match status" value="1"/>
</dbReference>
<keyword evidence="6" id="KW-1185">Reference proteome</keyword>
<name>A0A6M4X144_9ACTN</name>
<dbReference type="SUPFAM" id="SSF47336">
    <property type="entry name" value="ACP-like"/>
    <property type="match status" value="1"/>
</dbReference>
<protein>
    <submittedName>
        <fullName evidence="5">Amino acid adenylation domain-containing protein</fullName>
    </submittedName>
</protein>
<dbReference type="InterPro" id="IPR000873">
    <property type="entry name" value="AMP-dep_synth/lig_dom"/>
</dbReference>
<feature type="domain" description="Carrier" evidence="4">
    <location>
        <begin position="896"/>
        <end position="970"/>
    </location>
</feature>
<dbReference type="InterPro" id="IPR036736">
    <property type="entry name" value="ACP-like_sf"/>
</dbReference>
<dbReference type="Gene3D" id="3.40.50.1820">
    <property type="entry name" value="alpha/beta hydrolase"/>
    <property type="match status" value="1"/>
</dbReference>
<organism evidence="5 6">
    <name type="scientific">Streptomyces asoensis</name>
    <dbReference type="NCBI Taxonomy" id="249586"/>
    <lineage>
        <taxon>Bacteria</taxon>
        <taxon>Bacillati</taxon>
        <taxon>Actinomycetota</taxon>
        <taxon>Actinomycetes</taxon>
        <taxon>Kitasatosporales</taxon>
        <taxon>Streptomycetaceae</taxon>
        <taxon>Streptomyces</taxon>
    </lineage>
</organism>
<dbReference type="InterPro" id="IPR001242">
    <property type="entry name" value="Condensation_dom"/>
</dbReference>
<dbReference type="Pfam" id="PF00668">
    <property type="entry name" value="Condensation"/>
    <property type="match status" value="1"/>
</dbReference>
<dbReference type="GO" id="GO:0017000">
    <property type="term" value="P:antibiotic biosynthetic process"/>
    <property type="evidence" value="ECO:0007669"/>
    <property type="project" value="UniProtKB-ARBA"/>
</dbReference>
<dbReference type="PANTHER" id="PTHR45527">
    <property type="entry name" value="NONRIBOSOMAL PEPTIDE SYNTHETASE"/>
    <property type="match status" value="1"/>
</dbReference>